<dbReference type="InterPro" id="IPR000560">
    <property type="entry name" value="His_Pase_clade-2"/>
</dbReference>
<keyword evidence="1" id="KW-0378">Hydrolase</keyword>
<sequence>MPAPQDVELGEYKETYDGEDTEREALLSGPSVMDERQAQSPPKAKPLTFCSPSKPRFGFRHIIFAFFGGGLACLFAQYTICGRDCFGSGSVSSASNAMSHDQVAPPYVGSTERHHFPPASPTNAFPSLFPTDIGYAGATPTGAEPALVATAPSYPLHTGAAQLVQPPSISKSGPKKGGYNLFKLWGNLSPWYSIEKGRFGVDSGPEAPDTCRITGLHLLHRHGARYPTAYASYGGPANFSSRLHNAAAGWNASGDLDFMNEWTYKLGEEVLTPFGRQQLYDLGVSTRMKYGFLLQNFTEKNTIPVFRTESQHRMLQSALNFAVGFFDLPLEKKYQQSILIEANGFNSTLSPYMTCPNSGIASKASRSLPYVNQWASIYLQDAHARLAPQLHGYDLSIEDIYTLQQLCAYETVALGYSKFCELFTEDEWEGFNYLLDLMFWYDCAFGSPLARAHGTGFVQELVARLTHTPIETHNSTTNATLNDNPVTFPLGQSLYVDATHEVVVLYVITALNLTSFAASGPLPADHIPPNRPFRSAELAPFATNIQFQLLSCTSVPDPQIRVIINDGVAPLTGIKGCPEQRDGMCPVATFVDAQKELIQSTDWTHGCHGNWTVPPGTGWNTTTGDLPKL</sequence>
<dbReference type="CDD" id="cd07061">
    <property type="entry name" value="HP_HAP_like"/>
    <property type="match status" value="1"/>
</dbReference>
<dbReference type="PROSITE" id="PS00616">
    <property type="entry name" value="HIS_ACID_PHOSPHAT_1"/>
    <property type="match status" value="1"/>
</dbReference>
<dbReference type="PANTHER" id="PTHR20963">
    <property type="entry name" value="MULTIPLE INOSITOL POLYPHOSPHATE PHOSPHATASE-RELATED"/>
    <property type="match status" value="1"/>
</dbReference>
<dbReference type="GO" id="GO:0003993">
    <property type="term" value="F:acid phosphatase activity"/>
    <property type="evidence" value="ECO:0007669"/>
    <property type="project" value="TreeGrafter"/>
</dbReference>
<evidence type="ECO:0000313" key="4">
    <source>
        <dbReference type="Proteomes" id="UP000054166"/>
    </source>
</evidence>
<dbReference type="AlphaFoldDB" id="A0A0C3BZF5"/>
<dbReference type="PANTHER" id="PTHR20963:SF42">
    <property type="entry name" value="PHOSPHOGLYCERATE MUTASE-LIKE PROTEIN"/>
    <property type="match status" value="1"/>
</dbReference>
<protein>
    <recommendedName>
        <fullName evidence="5">Phytase</fullName>
    </recommendedName>
</protein>
<evidence type="ECO:0000313" key="3">
    <source>
        <dbReference type="EMBL" id="KIM91928.1"/>
    </source>
</evidence>
<organism evidence="3 4">
    <name type="scientific">Piloderma croceum (strain F 1598)</name>
    <dbReference type="NCBI Taxonomy" id="765440"/>
    <lineage>
        <taxon>Eukaryota</taxon>
        <taxon>Fungi</taxon>
        <taxon>Dikarya</taxon>
        <taxon>Basidiomycota</taxon>
        <taxon>Agaricomycotina</taxon>
        <taxon>Agaricomycetes</taxon>
        <taxon>Agaricomycetidae</taxon>
        <taxon>Atheliales</taxon>
        <taxon>Atheliaceae</taxon>
        <taxon>Piloderma</taxon>
    </lineage>
</organism>
<dbReference type="EMBL" id="KN832970">
    <property type="protein sequence ID" value="KIM91928.1"/>
    <property type="molecule type" value="Genomic_DNA"/>
</dbReference>
<keyword evidence="4" id="KW-1185">Reference proteome</keyword>
<proteinExistence type="predicted"/>
<dbReference type="InterPro" id="IPR029033">
    <property type="entry name" value="His_PPase_superfam"/>
</dbReference>
<feature type="region of interest" description="Disordered" evidence="2">
    <location>
        <begin position="1"/>
        <end position="45"/>
    </location>
</feature>
<evidence type="ECO:0000256" key="2">
    <source>
        <dbReference type="SAM" id="MobiDB-lite"/>
    </source>
</evidence>
<dbReference type="SUPFAM" id="SSF53254">
    <property type="entry name" value="Phosphoglycerate mutase-like"/>
    <property type="match status" value="1"/>
</dbReference>
<evidence type="ECO:0008006" key="5">
    <source>
        <dbReference type="Google" id="ProtNLM"/>
    </source>
</evidence>
<reference evidence="4" key="2">
    <citation type="submission" date="2015-01" db="EMBL/GenBank/DDBJ databases">
        <title>Evolutionary Origins and Diversification of the Mycorrhizal Mutualists.</title>
        <authorList>
            <consortium name="DOE Joint Genome Institute"/>
            <consortium name="Mycorrhizal Genomics Consortium"/>
            <person name="Kohler A."/>
            <person name="Kuo A."/>
            <person name="Nagy L.G."/>
            <person name="Floudas D."/>
            <person name="Copeland A."/>
            <person name="Barry K.W."/>
            <person name="Cichocki N."/>
            <person name="Veneault-Fourrey C."/>
            <person name="LaButti K."/>
            <person name="Lindquist E.A."/>
            <person name="Lipzen A."/>
            <person name="Lundell T."/>
            <person name="Morin E."/>
            <person name="Murat C."/>
            <person name="Riley R."/>
            <person name="Ohm R."/>
            <person name="Sun H."/>
            <person name="Tunlid A."/>
            <person name="Henrissat B."/>
            <person name="Grigoriev I.V."/>
            <person name="Hibbett D.S."/>
            <person name="Martin F."/>
        </authorList>
    </citation>
    <scope>NUCLEOTIDE SEQUENCE [LARGE SCALE GENOMIC DNA]</scope>
    <source>
        <strain evidence="4">F 1598</strain>
    </source>
</reference>
<dbReference type="OrthoDB" id="6509975at2759"/>
<accession>A0A0C3BZF5</accession>
<dbReference type="STRING" id="765440.A0A0C3BZF5"/>
<dbReference type="HOGENOM" id="CLU_020880_2_2_1"/>
<dbReference type="Pfam" id="PF00328">
    <property type="entry name" value="His_Phos_2"/>
    <property type="match status" value="1"/>
</dbReference>
<dbReference type="FunCoup" id="A0A0C3BZF5">
    <property type="interactions" value="209"/>
</dbReference>
<dbReference type="Gene3D" id="3.40.50.1240">
    <property type="entry name" value="Phosphoglycerate mutase-like"/>
    <property type="match status" value="1"/>
</dbReference>
<dbReference type="InterPro" id="IPR033379">
    <property type="entry name" value="Acid_Pase_AS"/>
</dbReference>
<dbReference type="Proteomes" id="UP000054166">
    <property type="component" value="Unassembled WGS sequence"/>
</dbReference>
<reference evidence="3 4" key="1">
    <citation type="submission" date="2014-04" db="EMBL/GenBank/DDBJ databases">
        <authorList>
            <consortium name="DOE Joint Genome Institute"/>
            <person name="Kuo A."/>
            <person name="Tarkka M."/>
            <person name="Buscot F."/>
            <person name="Kohler A."/>
            <person name="Nagy L.G."/>
            <person name="Floudas D."/>
            <person name="Copeland A."/>
            <person name="Barry K.W."/>
            <person name="Cichocki N."/>
            <person name="Veneault-Fourrey C."/>
            <person name="LaButti K."/>
            <person name="Lindquist E.A."/>
            <person name="Lipzen A."/>
            <person name="Lundell T."/>
            <person name="Morin E."/>
            <person name="Murat C."/>
            <person name="Sun H."/>
            <person name="Tunlid A."/>
            <person name="Henrissat B."/>
            <person name="Grigoriev I.V."/>
            <person name="Hibbett D.S."/>
            <person name="Martin F."/>
            <person name="Nordberg H.P."/>
            <person name="Cantor M.N."/>
            <person name="Hua S.X."/>
        </authorList>
    </citation>
    <scope>NUCLEOTIDE SEQUENCE [LARGE SCALE GENOMIC DNA]</scope>
    <source>
        <strain evidence="3 4">F 1598</strain>
    </source>
</reference>
<name>A0A0C3BZF5_PILCF</name>
<gene>
    <name evidence="3" type="ORF">PILCRDRAFT_809921</name>
</gene>
<dbReference type="InParanoid" id="A0A0C3BZF5"/>
<evidence type="ECO:0000256" key="1">
    <source>
        <dbReference type="ARBA" id="ARBA00022801"/>
    </source>
</evidence>